<feature type="compositionally biased region" description="Basic and acidic residues" evidence="1">
    <location>
        <begin position="1"/>
        <end position="20"/>
    </location>
</feature>
<dbReference type="Bgee" id="ENSELUG00000007788">
    <property type="expression patterns" value="Expressed in testis and 5 other cell types or tissues"/>
</dbReference>
<dbReference type="SUPFAM" id="SSF52047">
    <property type="entry name" value="RNI-like"/>
    <property type="match status" value="1"/>
</dbReference>
<name>A0A3P8XR44_ESOLU</name>
<feature type="region of interest" description="Disordered" evidence="1">
    <location>
        <begin position="279"/>
        <end position="390"/>
    </location>
</feature>
<dbReference type="CTD" id="149499"/>
<dbReference type="SMART" id="SM00368">
    <property type="entry name" value="LRR_RI"/>
    <property type="match status" value="4"/>
</dbReference>
<dbReference type="PANTHER" id="PTHR46984">
    <property type="entry name" value="LEUCINE-RICH REPEAT-CONTAINING PROTEIN 71"/>
    <property type="match status" value="1"/>
</dbReference>
<evidence type="ECO:0000313" key="2">
    <source>
        <dbReference type="Ensembl" id="ENSELUP00000006930.3"/>
    </source>
</evidence>
<protein>
    <submittedName>
        <fullName evidence="2">Uncharacterized protein</fullName>
    </submittedName>
</protein>
<dbReference type="Gene3D" id="3.80.10.10">
    <property type="entry name" value="Ribonuclease Inhibitor"/>
    <property type="match status" value="1"/>
</dbReference>
<dbReference type="KEGG" id="els:105006911"/>
<dbReference type="InParanoid" id="A0A3P8XR44"/>
<dbReference type="GeneID" id="105006911"/>
<keyword evidence="3" id="KW-1185">Reference proteome</keyword>
<dbReference type="InterPro" id="IPR001611">
    <property type="entry name" value="Leu-rich_rpt"/>
</dbReference>
<evidence type="ECO:0000256" key="1">
    <source>
        <dbReference type="SAM" id="MobiDB-lite"/>
    </source>
</evidence>
<dbReference type="Pfam" id="PF13516">
    <property type="entry name" value="LRR_6"/>
    <property type="match status" value="3"/>
</dbReference>
<reference evidence="2" key="4">
    <citation type="submission" date="2025-09" db="UniProtKB">
        <authorList>
            <consortium name="Ensembl"/>
        </authorList>
    </citation>
    <scope>IDENTIFICATION</scope>
</reference>
<feature type="compositionally biased region" description="Polar residues" evidence="1">
    <location>
        <begin position="68"/>
        <end position="80"/>
    </location>
</feature>
<dbReference type="GeneTree" id="ENSGT00440000034367"/>
<feature type="region of interest" description="Disordered" evidence="1">
    <location>
        <begin position="1"/>
        <end position="23"/>
    </location>
</feature>
<reference evidence="2" key="2">
    <citation type="submission" date="2020-02" db="EMBL/GenBank/DDBJ databases">
        <title>Esox lucius (northern pike) genome, fEsoLuc1, primary haplotype.</title>
        <authorList>
            <person name="Myers G."/>
            <person name="Karagic N."/>
            <person name="Meyer A."/>
            <person name="Pippel M."/>
            <person name="Reichard M."/>
            <person name="Winkler S."/>
            <person name="Tracey A."/>
            <person name="Sims Y."/>
            <person name="Howe K."/>
            <person name="Rhie A."/>
            <person name="Formenti G."/>
            <person name="Durbin R."/>
            <person name="Fedrigo O."/>
            <person name="Jarvis E.D."/>
        </authorList>
    </citation>
    <scope>NUCLEOTIDE SEQUENCE [LARGE SCALE GENOMIC DNA]</scope>
</reference>
<accession>A0A3P8XR44</accession>
<dbReference type="InterPro" id="IPR053040">
    <property type="entry name" value="LRR-containing_protein_71"/>
</dbReference>
<proteinExistence type="predicted"/>
<feature type="compositionally biased region" description="Basic and acidic residues" evidence="1">
    <location>
        <begin position="365"/>
        <end position="381"/>
    </location>
</feature>
<sequence>MKKKGEKVLKEKAAVEEEPSKTAVQECPVQSIDDYQCSGNLETDFPELCSLLGVREIPAITPQPRPSVTPTTDRGNMVTTTWCPRPRLQVELESEDPRSVKEVRVFGWKVDELMAQVLNKTLPALSNLQNLQLWRAGLTGQTLTSLKNTILLCSNLRTVVLEGNPLPEENYHLLISEDSMLTHVSLRNNQIGEEGARLIGSALSTSRSANKNLLSLNLAFNSIGDSGAAHIAQGLRLNRSLLCLSLANNQIGDMGASHLAEVLGPFALTHDEVVERRRQLFKRDQSPSQADSKCERSLSFPSSSSLERNFSKGTKSASKKKETHKKDEKPAANQAGVSGGKKEESKLTKKVSDSKVPRVKVGKSGGKEKRPSVLDQEEKTDAAQNKSELSETVSPLLEPGVQYKEGKVMMPGNTVLTSLSLAGNRLSEQSLLLFLSSLGAQTEGRGLLRLCLNRNHFPVDCEFFLKIQELMSFRDPLKKNASAQLDMEQGQAAETSE</sequence>
<reference evidence="2" key="3">
    <citation type="submission" date="2025-08" db="UniProtKB">
        <authorList>
            <consortium name="Ensembl"/>
        </authorList>
    </citation>
    <scope>IDENTIFICATION</scope>
</reference>
<feature type="region of interest" description="Disordered" evidence="1">
    <location>
        <begin position="61"/>
        <end position="80"/>
    </location>
</feature>
<feature type="compositionally biased region" description="Low complexity" evidence="1">
    <location>
        <begin position="297"/>
        <end position="308"/>
    </location>
</feature>
<dbReference type="FunCoup" id="A0A3P8XR44">
    <property type="interactions" value="208"/>
</dbReference>
<reference evidence="3" key="1">
    <citation type="journal article" date="2014" name="PLoS ONE">
        <title>The genome and linkage map of the northern pike (Esox lucius): conserved synteny revealed between the salmonid sister group and the Neoteleostei.</title>
        <authorList>
            <person name="Rondeau E.B."/>
            <person name="Minkley D.R."/>
            <person name="Leong J.S."/>
            <person name="Messmer A.M."/>
            <person name="Jantzen J.R."/>
            <person name="von Schalburg K.R."/>
            <person name="Lemon C."/>
            <person name="Bird N.H."/>
            <person name="Koop B.F."/>
        </authorList>
    </citation>
    <scope>NUCLEOTIDE SEQUENCE</scope>
</reference>
<evidence type="ECO:0000313" key="3">
    <source>
        <dbReference type="Proteomes" id="UP000265140"/>
    </source>
</evidence>
<dbReference type="OMA" id="VQYQVQF"/>
<dbReference type="Ensembl" id="ENSELUT00000008091.3">
    <property type="protein sequence ID" value="ENSELUP00000006930.3"/>
    <property type="gene ID" value="ENSELUG00000007788.3"/>
</dbReference>
<dbReference type="Proteomes" id="UP000265140">
    <property type="component" value="Chromosome 10"/>
</dbReference>
<feature type="compositionally biased region" description="Basic and acidic residues" evidence="1">
    <location>
        <begin position="340"/>
        <end position="356"/>
    </location>
</feature>
<dbReference type="PANTHER" id="PTHR46984:SF1">
    <property type="entry name" value="LEUCINE-RICH REPEAT-CONTAINING PROTEIN 71"/>
    <property type="match status" value="1"/>
</dbReference>
<dbReference type="AlphaFoldDB" id="A0A3P8XR44"/>
<organism evidence="2 3">
    <name type="scientific">Esox lucius</name>
    <name type="common">Northern pike</name>
    <dbReference type="NCBI Taxonomy" id="8010"/>
    <lineage>
        <taxon>Eukaryota</taxon>
        <taxon>Metazoa</taxon>
        <taxon>Chordata</taxon>
        <taxon>Craniata</taxon>
        <taxon>Vertebrata</taxon>
        <taxon>Euteleostomi</taxon>
        <taxon>Actinopterygii</taxon>
        <taxon>Neopterygii</taxon>
        <taxon>Teleostei</taxon>
        <taxon>Protacanthopterygii</taxon>
        <taxon>Esociformes</taxon>
        <taxon>Esocidae</taxon>
        <taxon>Esox</taxon>
    </lineage>
</organism>
<dbReference type="RefSeq" id="XP_010863948.1">
    <property type="nucleotide sequence ID" value="XM_010865646.3"/>
</dbReference>
<dbReference type="InterPro" id="IPR032675">
    <property type="entry name" value="LRR_dom_sf"/>
</dbReference>